<dbReference type="NCBIfam" id="TIGR01400">
    <property type="entry name" value="fliR"/>
    <property type="match status" value="1"/>
</dbReference>
<keyword evidence="12" id="KW-1185">Reference proteome</keyword>
<accession>A0A2K1Q811</accession>
<evidence type="ECO:0000256" key="4">
    <source>
        <dbReference type="ARBA" id="ARBA00022475"/>
    </source>
</evidence>
<name>A0A2K1Q811_9GAMM</name>
<evidence type="ECO:0000313" key="11">
    <source>
        <dbReference type="EMBL" id="PNS11176.1"/>
    </source>
</evidence>
<dbReference type="PANTHER" id="PTHR30065:SF8">
    <property type="entry name" value="FLAGELLAR BIOSYNTHETIC PROTEIN FLIR"/>
    <property type="match status" value="1"/>
</dbReference>
<comment type="subcellular location">
    <subcellularLocation>
        <location evidence="10">Cell membrane</location>
        <topology evidence="10">Multi-pass membrane protein</topology>
    </subcellularLocation>
    <subcellularLocation>
        <location evidence="10">Bacterial flagellum basal body</location>
    </subcellularLocation>
</comment>
<evidence type="ECO:0000256" key="2">
    <source>
        <dbReference type="ARBA" id="ARBA00009772"/>
    </source>
</evidence>
<protein>
    <recommendedName>
        <fullName evidence="3 9">Flagellar biosynthetic protein FliR</fullName>
    </recommendedName>
</protein>
<evidence type="ECO:0000256" key="7">
    <source>
        <dbReference type="ARBA" id="ARBA00023136"/>
    </source>
</evidence>
<organism evidence="11 12">
    <name type="scientific">Mixta theicola</name>
    <dbReference type="NCBI Taxonomy" id="1458355"/>
    <lineage>
        <taxon>Bacteria</taxon>
        <taxon>Pseudomonadati</taxon>
        <taxon>Pseudomonadota</taxon>
        <taxon>Gammaproteobacteria</taxon>
        <taxon>Enterobacterales</taxon>
        <taxon>Erwiniaceae</taxon>
        <taxon>Mixta</taxon>
    </lineage>
</organism>
<feature type="transmembrane region" description="Helical" evidence="10">
    <location>
        <begin position="78"/>
        <end position="99"/>
    </location>
</feature>
<dbReference type="InterPro" id="IPR006303">
    <property type="entry name" value="FliR"/>
</dbReference>
<comment type="function">
    <text evidence="1 10">Role in flagellar biosynthesis.</text>
</comment>
<feature type="transmembrane region" description="Helical" evidence="10">
    <location>
        <begin position="128"/>
        <end position="151"/>
    </location>
</feature>
<keyword evidence="11" id="KW-0969">Cilium</keyword>
<keyword evidence="6 10" id="KW-1133">Transmembrane helix</keyword>
<evidence type="ECO:0000256" key="9">
    <source>
        <dbReference type="NCBIfam" id="TIGR01400"/>
    </source>
</evidence>
<dbReference type="GO" id="GO:0044780">
    <property type="term" value="P:bacterial-type flagellum assembly"/>
    <property type="evidence" value="ECO:0007669"/>
    <property type="project" value="UniProtKB-UniRule"/>
</dbReference>
<dbReference type="InterPro" id="IPR002010">
    <property type="entry name" value="T3SS_IM_R"/>
</dbReference>
<comment type="similarity">
    <text evidence="2 10">Belongs to the FliR/MopE/SpaR family.</text>
</comment>
<keyword evidence="11" id="KW-0282">Flagellum</keyword>
<comment type="caution">
    <text evidence="11">The sequence shown here is derived from an EMBL/GenBank/DDBJ whole genome shotgun (WGS) entry which is preliminary data.</text>
</comment>
<dbReference type="GO" id="GO:0009425">
    <property type="term" value="C:bacterial-type flagellum basal body"/>
    <property type="evidence" value="ECO:0007669"/>
    <property type="project" value="UniProtKB-SubCell"/>
</dbReference>
<dbReference type="PANTHER" id="PTHR30065">
    <property type="entry name" value="FLAGELLAR BIOSYNTHETIC PROTEIN FLIR"/>
    <property type="match status" value="1"/>
</dbReference>
<dbReference type="EMBL" id="NWUO01000009">
    <property type="protein sequence ID" value="PNS11176.1"/>
    <property type="molecule type" value="Genomic_DNA"/>
</dbReference>
<proteinExistence type="inferred from homology"/>
<dbReference type="GO" id="GO:0006605">
    <property type="term" value="P:protein targeting"/>
    <property type="evidence" value="ECO:0007669"/>
    <property type="project" value="UniProtKB-UniRule"/>
</dbReference>
<evidence type="ECO:0000256" key="5">
    <source>
        <dbReference type="ARBA" id="ARBA00022692"/>
    </source>
</evidence>
<dbReference type="AlphaFoldDB" id="A0A2K1Q811"/>
<dbReference type="RefSeq" id="WP_103060213.1">
    <property type="nucleotide sequence ID" value="NZ_BSOF01000005.1"/>
</dbReference>
<evidence type="ECO:0000313" key="12">
    <source>
        <dbReference type="Proteomes" id="UP000236345"/>
    </source>
</evidence>
<feature type="transmembrane region" description="Helical" evidence="10">
    <location>
        <begin position="171"/>
        <end position="199"/>
    </location>
</feature>
<feature type="transmembrane region" description="Helical" evidence="10">
    <location>
        <begin position="16"/>
        <end position="33"/>
    </location>
</feature>
<dbReference type="OrthoDB" id="9797790at2"/>
<dbReference type="GO" id="GO:0005886">
    <property type="term" value="C:plasma membrane"/>
    <property type="evidence" value="ECO:0007669"/>
    <property type="project" value="UniProtKB-SubCell"/>
</dbReference>
<keyword evidence="7 10" id="KW-0472">Membrane</keyword>
<feature type="transmembrane region" description="Helical" evidence="10">
    <location>
        <begin position="40"/>
        <end position="58"/>
    </location>
</feature>
<evidence type="ECO:0000256" key="10">
    <source>
        <dbReference type="RuleBase" id="RU362071"/>
    </source>
</evidence>
<keyword evidence="11" id="KW-0966">Cell projection</keyword>
<keyword evidence="8 10" id="KW-0975">Bacterial flagellum</keyword>
<dbReference type="PRINTS" id="PR00953">
    <property type="entry name" value="TYPE3IMRPROT"/>
</dbReference>
<sequence length="261" mass="28410">MQSLSLDTLPLLVSHYFWPLMRVLALFSTAPVFNDKAIGNRVKVGLAAVIALLLGQNLPDNTIPLISIMGLWVGCQQLLIGAAMGLTIQFLFVAVRYAGEIIGLQMGLSFATFYDPNGGDNMPVISRILNLLAILLFLLFNGHLLMLEVLSESFQLLPVSGAPLSRNAFSAVAHMGGLVFQFGIALGLPLITLLLTINLTLGLLNRLTPQLSIFVVGFPLTLSVGMLALLLLMNNFAPFFYHLMEVVFNRLAQIMLLFHSG</sequence>
<keyword evidence="4 10" id="KW-1003">Cell membrane</keyword>
<feature type="transmembrane region" description="Helical" evidence="10">
    <location>
        <begin position="211"/>
        <end position="233"/>
    </location>
</feature>
<evidence type="ECO:0000256" key="8">
    <source>
        <dbReference type="ARBA" id="ARBA00023143"/>
    </source>
</evidence>
<dbReference type="Proteomes" id="UP000236345">
    <property type="component" value="Unassembled WGS sequence"/>
</dbReference>
<gene>
    <name evidence="11" type="primary">fliR</name>
    <name evidence="11" type="ORF">COO59_12950</name>
</gene>
<reference evidence="12" key="1">
    <citation type="submission" date="2017-09" db="EMBL/GenBank/DDBJ databases">
        <authorList>
            <person name="Palmer M."/>
            <person name="Steenkamp E.T."/>
            <person name="Coetzee M.P."/>
            <person name="Avontuur J.R."/>
            <person name="Van Zyl E."/>
            <person name="Chan W.-Y."/>
            <person name="Blom J."/>
            <person name="Venter S.N."/>
        </authorList>
    </citation>
    <scope>NUCLEOTIDE SEQUENCE [LARGE SCALE GENOMIC DNA]</scope>
    <source>
        <strain evidence="12">QC88-366</strain>
    </source>
</reference>
<keyword evidence="5 10" id="KW-0812">Transmembrane</keyword>
<evidence type="ECO:0000256" key="3">
    <source>
        <dbReference type="ARBA" id="ARBA00021717"/>
    </source>
</evidence>
<evidence type="ECO:0000256" key="6">
    <source>
        <dbReference type="ARBA" id="ARBA00022989"/>
    </source>
</evidence>
<dbReference type="Pfam" id="PF01311">
    <property type="entry name" value="Bac_export_1"/>
    <property type="match status" value="1"/>
</dbReference>
<evidence type="ECO:0000256" key="1">
    <source>
        <dbReference type="ARBA" id="ARBA00002578"/>
    </source>
</evidence>